<feature type="region of interest" description="Disordered" evidence="1">
    <location>
        <begin position="457"/>
        <end position="499"/>
    </location>
</feature>
<name>A0A3D8T7Y2_9HELO</name>
<comment type="caution">
    <text evidence="3">The sequence shown here is derived from an EMBL/GenBank/DDBJ whole genome shotgun (WGS) entry which is preliminary data.</text>
</comment>
<evidence type="ECO:0000313" key="4">
    <source>
        <dbReference type="Proteomes" id="UP000256328"/>
    </source>
</evidence>
<dbReference type="GO" id="GO:0005886">
    <property type="term" value="C:plasma membrane"/>
    <property type="evidence" value="ECO:0007669"/>
    <property type="project" value="TreeGrafter"/>
</dbReference>
<dbReference type="InterPro" id="IPR050357">
    <property type="entry name" value="Arrestin_domain-protein"/>
</dbReference>
<evidence type="ECO:0000313" key="3">
    <source>
        <dbReference type="EMBL" id="RDW94683.1"/>
    </source>
</evidence>
<proteinExistence type="predicted"/>
<dbReference type="GO" id="GO:0031625">
    <property type="term" value="F:ubiquitin protein ligase binding"/>
    <property type="evidence" value="ECO:0007669"/>
    <property type="project" value="TreeGrafter"/>
</dbReference>
<dbReference type="GO" id="GO:0005829">
    <property type="term" value="C:cytosol"/>
    <property type="evidence" value="ECO:0007669"/>
    <property type="project" value="TreeGrafter"/>
</dbReference>
<dbReference type="Pfam" id="PF13002">
    <property type="entry name" value="LDB19"/>
    <property type="match status" value="1"/>
</dbReference>
<dbReference type="PANTHER" id="PTHR11188">
    <property type="entry name" value="ARRESTIN DOMAIN CONTAINING PROTEIN"/>
    <property type="match status" value="1"/>
</dbReference>
<evidence type="ECO:0000259" key="2">
    <source>
        <dbReference type="Pfam" id="PF13002"/>
    </source>
</evidence>
<sequence>MPHRVATFFRSHTNNFDIPAELKKASRRSSSSKRPAVTERTPSSSASSIHSDYSSSSSNNGKMLDKRMSLTGLHAAKNSAAIKPHHPSLDVKIESPPLVFYGTTTNSSGALFSGQMMLDIPDDMLVLDNFKMKLVVETTRKKPFHAHCAECAQQVKELHRWDFHQGQATLKKGQHSYPFSYLFEGHLPASMNSSLVKIDYVLKATITPKSGEPIKLSKSLTVKRAVPPAETPKKSIRIFPPTNLTANCELPTVIHPIGEFNLTMRMDGVVKRNEDSKSQTQWRLKRMTWRLDEIQKEVSPACPKHLAKLGLAATGEDDQKKGTAHENVRTLNTDELKSGWKADYSAIDGGSIEMEFPFSIKPDARPICDTKSADGTEVTHQLVVEMIVAEEFAPISKPTQITPTGAARVLRMHFSVVVTERSGLGISWDEEQPPLYENVPDSPPTYGMVVDFETNELPDYEDLAPLDGAAPSTLAQPPPAHLPVERPSSSRSGPHGPSQ</sequence>
<dbReference type="Gene3D" id="2.60.40.640">
    <property type="match status" value="1"/>
</dbReference>
<evidence type="ECO:0000256" key="1">
    <source>
        <dbReference type="SAM" id="MobiDB-lite"/>
    </source>
</evidence>
<gene>
    <name evidence="3" type="ORF">BP5796_00446</name>
</gene>
<dbReference type="PANTHER" id="PTHR11188:SF76">
    <property type="entry name" value="PROTEIN LDB19"/>
    <property type="match status" value="1"/>
</dbReference>
<dbReference type="OrthoDB" id="3832628at2759"/>
<keyword evidence="4" id="KW-1185">Reference proteome</keyword>
<dbReference type="InterPro" id="IPR024391">
    <property type="entry name" value="LDB19_N"/>
</dbReference>
<accession>A0A3D8T7Y2</accession>
<organism evidence="3 4">
    <name type="scientific">Coleophoma crateriformis</name>
    <dbReference type="NCBI Taxonomy" id="565419"/>
    <lineage>
        <taxon>Eukaryota</taxon>
        <taxon>Fungi</taxon>
        <taxon>Dikarya</taxon>
        <taxon>Ascomycota</taxon>
        <taxon>Pezizomycotina</taxon>
        <taxon>Leotiomycetes</taxon>
        <taxon>Helotiales</taxon>
        <taxon>Dermateaceae</taxon>
        <taxon>Coleophoma</taxon>
    </lineage>
</organism>
<dbReference type="Proteomes" id="UP000256328">
    <property type="component" value="Unassembled WGS sequence"/>
</dbReference>
<feature type="domain" description="LDB19 N-terminal" evidence="2">
    <location>
        <begin position="131"/>
        <end position="308"/>
    </location>
</feature>
<protein>
    <recommendedName>
        <fullName evidence="2">LDB19 N-terminal domain-containing protein</fullName>
    </recommendedName>
</protein>
<dbReference type="EMBL" id="PDLN01000001">
    <property type="protein sequence ID" value="RDW94683.1"/>
    <property type="molecule type" value="Genomic_DNA"/>
</dbReference>
<feature type="compositionally biased region" description="Low complexity" evidence="1">
    <location>
        <begin position="486"/>
        <end position="499"/>
    </location>
</feature>
<feature type="region of interest" description="Disordered" evidence="1">
    <location>
        <begin position="19"/>
        <end position="64"/>
    </location>
</feature>
<reference evidence="3 4" key="1">
    <citation type="journal article" date="2018" name="IMA Fungus">
        <title>IMA Genome-F 9: Draft genome sequence of Annulohypoxylon stygium, Aspergillus mulundensis, Berkeleyomyces basicola (syn. Thielaviopsis basicola), Ceratocystis smalleyi, two Cercospora beticola strains, Coleophoma cylindrospora, Fusarium fracticaudum, Phialophora cf. hyalina, and Morchella septimelata.</title>
        <authorList>
            <person name="Wingfield B.D."/>
            <person name="Bills G.F."/>
            <person name="Dong Y."/>
            <person name="Huang W."/>
            <person name="Nel W.J."/>
            <person name="Swalarsk-Parry B.S."/>
            <person name="Vaghefi N."/>
            <person name="Wilken P.M."/>
            <person name="An Z."/>
            <person name="de Beer Z.W."/>
            <person name="De Vos L."/>
            <person name="Chen L."/>
            <person name="Duong T.A."/>
            <person name="Gao Y."/>
            <person name="Hammerbacher A."/>
            <person name="Kikkert J.R."/>
            <person name="Li Y."/>
            <person name="Li H."/>
            <person name="Li K."/>
            <person name="Li Q."/>
            <person name="Liu X."/>
            <person name="Ma X."/>
            <person name="Naidoo K."/>
            <person name="Pethybridge S.J."/>
            <person name="Sun J."/>
            <person name="Steenkamp E.T."/>
            <person name="van der Nest M.A."/>
            <person name="van Wyk S."/>
            <person name="Wingfield M.J."/>
            <person name="Xiong C."/>
            <person name="Yue Q."/>
            <person name="Zhang X."/>
        </authorList>
    </citation>
    <scope>NUCLEOTIDE SEQUENCE [LARGE SCALE GENOMIC DNA]</scope>
    <source>
        <strain evidence="3 4">BP5796</strain>
    </source>
</reference>
<dbReference type="GO" id="GO:0070086">
    <property type="term" value="P:ubiquitin-dependent endocytosis"/>
    <property type="evidence" value="ECO:0007669"/>
    <property type="project" value="TreeGrafter"/>
</dbReference>
<feature type="compositionally biased region" description="Low complexity" evidence="1">
    <location>
        <begin position="43"/>
        <end position="58"/>
    </location>
</feature>
<dbReference type="InterPro" id="IPR014752">
    <property type="entry name" value="Arrestin-like_C"/>
</dbReference>
<dbReference type="AlphaFoldDB" id="A0A3D8T7Y2"/>
<dbReference type="GO" id="GO:0030674">
    <property type="term" value="F:protein-macromolecule adaptor activity"/>
    <property type="evidence" value="ECO:0007669"/>
    <property type="project" value="TreeGrafter"/>
</dbReference>